<feature type="non-terminal residue" evidence="1">
    <location>
        <position position="127"/>
    </location>
</feature>
<comment type="caution">
    <text evidence="1">The sequence shown here is derived from an EMBL/GenBank/DDBJ whole genome shotgun (WGS) entry which is preliminary data.</text>
</comment>
<feature type="non-terminal residue" evidence="1">
    <location>
        <position position="1"/>
    </location>
</feature>
<gene>
    <name evidence="1" type="ORF">QYM36_000275</name>
</gene>
<reference evidence="1" key="1">
    <citation type="submission" date="2023-07" db="EMBL/GenBank/DDBJ databases">
        <title>Chromosome-level genome assembly of Artemia franciscana.</title>
        <authorList>
            <person name="Jo E."/>
        </authorList>
    </citation>
    <scope>NUCLEOTIDE SEQUENCE</scope>
    <source>
        <tissue evidence="1">Whole body</tissue>
    </source>
</reference>
<accession>A0AA88I7R0</accession>
<protein>
    <submittedName>
        <fullName evidence="1">Uncharacterized protein</fullName>
    </submittedName>
</protein>
<dbReference type="Proteomes" id="UP001187531">
    <property type="component" value="Unassembled WGS sequence"/>
</dbReference>
<proteinExistence type="predicted"/>
<evidence type="ECO:0000313" key="2">
    <source>
        <dbReference type="Proteomes" id="UP001187531"/>
    </source>
</evidence>
<dbReference type="EMBL" id="JAVRJZ010000002">
    <property type="protein sequence ID" value="KAK2725725.1"/>
    <property type="molecule type" value="Genomic_DNA"/>
</dbReference>
<sequence>PLEENGNTVTSAKVSQMLDITNQSQFVMCLHFRLTLPLCKTLRSVDCNLVATFRHVKIVLSTVDYYLKGRKVKVRFGGTILNLTVFPERRITQGSALGPDMYNIGSYDILIKMKEGGGSIFVEDNTA</sequence>
<evidence type="ECO:0000313" key="1">
    <source>
        <dbReference type="EMBL" id="KAK2725725.1"/>
    </source>
</evidence>
<organism evidence="1 2">
    <name type="scientific">Artemia franciscana</name>
    <name type="common">Brine shrimp</name>
    <name type="synonym">Artemia sanfranciscana</name>
    <dbReference type="NCBI Taxonomy" id="6661"/>
    <lineage>
        <taxon>Eukaryota</taxon>
        <taxon>Metazoa</taxon>
        <taxon>Ecdysozoa</taxon>
        <taxon>Arthropoda</taxon>
        <taxon>Crustacea</taxon>
        <taxon>Branchiopoda</taxon>
        <taxon>Anostraca</taxon>
        <taxon>Artemiidae</taxon>
        <taxon>Artemia</taxon>
    </lineage>
</organism>
<name>A0AA88I7R0_ARTSF</name>
<dbReference type="AlphaFoldDB" id="A0AA88I7R0"/>
<keyword evidence="2" id="KW-1185">Reference proteome</keyword>